<feature type="compositionally biased region" description="Basic residues" evidence="1">
    <location>
        <begin position="97"/>
        <end position="117"/>
    </location>
</feature>
<dbReference type="AlphaFoldDB" id="A0A1A5YH07"/>
<dbReference type="RefSeq" id="WP_068684120.1">
    <property type="nucleotide sequence ID" value="NZ_LYPA01000064.1"/>
</dbReference>
<feature type="transmembrane region" description="Helical" evidence="2">
    <location>
        <begin position="20"/>
        <end position="39"/>
    </location>
</feature>
<dbReference type="EMBL" id="LYPA01000064">
    <property type="protein sequence ID" value="OBR64936.1"/>
    <property type="molecule type" value="Genomic_DNA"/>
</dbReference>
<evidence type="ECO:0000256" key="1">
    <source>
        <dbReference type="SAM" id="MobiDB-lite"/>
    </source>
</evidence>
<dbReference type="Proteomes" id="UP000092024">
    <property type="component" value="Unassembled WGS sequence"/>
</dbReference>
<keyword evidence="4" id="KW-1185">Reference proteome</keyword>
<name>A0A1A5YH07_9BACL</name>
<keyword evidence="2" id="KW-0812">Transmembrane</keyword>
<evidence type="ECO:0000313" key="4">
    <source>
        <dbReference type="Proteomes" id="UP000092024"/>
    </source>
</evidence>
<evidence type="ECO:0000256" key="2">
    <source>
        <dbReference type="SAM" id="Phobius"/>
    </source>
</evidence>
<keyword evidence="2" id="KW-0472">Membrane</keyword>
<sequence>MPRKQESEETPNELTADDLALLAAILVVIADAVALWAVVAARNEQSSGDDTTSSISGPLAAVVSQFTGFPVNARGRSLRSSLRISDRLMGKSPRNGKQARSKRSKPAPGRGAKRKNK</sequence>
<reference evidence="3 4" key="1">
    <citation type="submission" date="2016-05" db="EMBL/GenBank/DDBJ databases">
        <title>Paenibacillus oryzae. sp. nov., isolated from the rice root.</title>
        <authorList>
            <person name="Zhang J."/>
            <person name="Zhang X."/>
        </authorList>
    </citation>
    <scope>NUCLEOTIDE SEQUENCE [LARGE SCALE GENOMIC DNA]</scope>
    <source>
        <strain evidence="3 4">1DrF-4</strain>
    </source>
</reference>
<feature type="region of interest" description="Disordered" evidence="1">
    <location>
        <begin position="80"/>
        <end position="117"/>
    </location>
</feature>
<proteinExistence type="predicted"/>
<evidence type="ECO:0000313" key="3">
    <source>
        <dbReference type="EMBL" id="OBR64936.1"/>
    </source>
</evidence>
<comment type="caution">
    <text evidence="3">The sequence shown here is derived from an EMBL/GenBank/DDBJ whole genome shotgun (WGS) entry which is preliminary data.</text>
</comment>
<gene>
    <name evidence="3" type="ORF">A7K91_04975</name>
</gene>
<dbReference type="STRING" id="1844972.A7K91_04975"/>
<keyword evidence="2" id="KW-1133">Transmembrane helix</keyword>
<accession>A0A1A5YH07</accession>
<organism evidence="3 4">
    <name type="scientific">Paenibacillus oryzae</name>
    <dbReference type="NCBI Taxonomy" id="1844972"/>
    <lineage>
        <taxon>Bacteria</taxon>
        <taxon>Bacillati</taxon>
        <taxon>Bacillota</taxon>
        <taxon>Bacilli</taxon>
        <taxon>Bacillales</taxon>
        <taxon>Paenibacillaceae</taxon>
        <taxon>Paenibacillus</taxon>
    </lineage>
</organism>
<protein>
    <submittedName>
        <fullName evidence="3">Uncharacterized protein</fullName>
    </submittedName>
</protein>